<comment type="similarity">
    <text evidence="8">Belongs to the binding-protein-dependent transport system permease family.</text>
</comment>
<sequence>MDLVLKVLPSLIEGSKMTIYIFVLTLVFSLPIGIILGFIGTGSSKILRKVVASYIWLIRGTPLLLQMIFVFFGFPLMGLTIQNRVVAVLIAFVINYSAYFAEIIRGGIQSVPKGQYEAGFVLGLSKGQTIRKVIVPQVFNITFPSLGNEIITLVKDTSLIYALGLSEVMKAGRIAMQREASIVPLLVVAVIYLLLTGIVTLLLRMIEKRRGIQA</sequence>
<feature type="transmembrane region" description="Helical" evidence="8">
    <location>
        <begin position="20"/>
        <end position="39"/>
    </location>
</feature>
<evidence type="ECO:0000256" key="8">
    <source>
        <dbReference type="RuleBase" id="RU363032"/>
    </source>
</evidence>
<keyword evidence="2 8" id="KW-0813">Transport</keyword>
<keyword evidence="12" id="KW-1185">Reference proteome</keyword>
<keyword evidence="3" id="KW-1003">Cell membrane</keyword>
<dbReference type="AlphaFoldDB" id="A0A369AS88"/>
<evidence type="ECO:0000313" key="10">
    <source>
        <dbReference type="EMBL" id="NKC68255.1"/>
    </source>
</evidence>
<reference evidence="10 13" key="2">
    <citation type="submission" date="2020-03" db="EMBL/GenBank/DDBJ databases">
        <title>Bacterial samples isolated from urine from healthy bovine heifers (Gyr breed).</title>
        <authorList>
            <person name="Giannattasio-Ferraz S."/>
            <person name="Maskeri L."/>
            <person name="Penido A."/>
            <person name="Barbosa-Stancioli E.F."/>
            <person name="Putonti C."/>
        </authorList>
    </citation>
    <scope>NUCLEOTIDE SEQUENCE [LARGE SCALE GENOMIC DNA]</scope>
    <source>
        <strain evidence="10 13">UFMG-H7</strain>
    </source>
</reference>
<evidence type="ECO:0000256" key="7">
    <source>
        <dbReference type="ARBA" id="ARBA00023136"/>
    </source>
</evidence>
<evidence type="ECO:0000313" key="13">
    <source>
        <dbReference type="Proteomes" id="UP000521358"/>
    </source>
</evidence>
<evidence type="ECO:0000313" key="11">
    <source>
        <dbReference type="EMBL" id="RSU00734.1"/>
    </source>
</evidence>
<dbReference type="OrthoDB" id="9805999at2"/>
<dbReference type="FunFam" id="1.10.3720.10:FF:000006">
    <property type="entry name" value="Glutamate/aspartate ABC transporter, permease protein GltK"/>
    <property type="match status" value="1"/>
</dbReference>
<keyword evidence="5" id="KW-0029">Amino-acid transport</keyword>
<keyword evidence="6 8" id="KW-1133">Transmembrane helix</keyword>
<dbReference type="EMBL" id="NGJX01000011">
    <property type="protein sequence ID" value="RSU00734.1"/>
    <property type="molecule type" value="Genomic_DNA"/>
</dbReference>
<evidence type="ECO:0000256" key="1">
    <source>
        <dbReference type="ARBA" id="ARBA00004651"/>
    </source>
</evidence>
<dbReference type="RefSeq" id="WP_114290136.1">
    <property type="nucleotide sequence ID" value="NZ_CP081459.1"/>
</dbReference>
<name>A0A369AS88_9ENTE</name>
<protein>
    <submittedName>
        <fullName evidence="11">Amino acid ABC transporter permease</fullName>
    </submittedName>
</protein>
<dbReference type="EMBL" id="JAAVMB010000010">
    <property type="protein sequence ID" value="NKC68255.1"/>
    <property type="molecule type" value="Genomic_DNA"/>
</dbReference>
<evidence type="ECO:0000259" key="9">
    <source>
        <dbReference type="PROSITE" id="PS50928"/>
    </source>
</evidence>
<comment type="subcellular location">
    <subcellularLocation>
        <location evidence="1 8">Cell membrane</location>
        <topology evidence="1 8">Multi-pass membrane protein</topology>
    </subcellularLocation>
</comment>
<dbReference type="InterPro" id="IPR010065">
    <property type="entry name" value="AA_ABC_transptr_permease_3TM"/>
</dbReference>
<dbReference type="Gene3D" id="1.10.3720.10">
    <property type="entry name" value="MetI-like"/>
    <property type="match status" value="1"/>
</dbReference>
<dbReference type="CDD" id="cd06261">
    <property type="entry name" value="TM_PBP2"/>
    <property type="match status" value="1"/>
</dbReference>
<feature type="transmembrane region" description="Helical" evidence="8">
    <location>
        <begin position="182"/>
        <end position="203"/>
    </location>
</feature>
<dbReference type="GO" id="GO:0022857">
    <property type="term" value="F:transmembrane transporter activity"/>
    <property type="evidence" value="ECO:0007669"/>
    <property type="project" value="InterPro"/>
</dbReference>
<dbReference type="PANTHER" id="PTHR30614">
    <property type="entry name" value="MEMBRANE COMPONENT OF AMINO ACID ABC TRANSPORTER"/>
    <property type="match status" value="1"/>
</dbReference>
<evidence type="ECO:0000256" key="6">
    <source>
        <dbReference type="ARBA" id="ARBA00022989"/>
    </source>
</evidence>
<feature type="transmembrane region" description="Helical" evidence="8">
    <location>
        <begin position="86"/>
        <end position="104"/>
    </location>
</feature>
<organism evidence="11 12">
    <name type="scientific">Vagococcus fluvialis</name>
    <dbReference type="NCBI Taxonomy" id="2738"/>
    <lineage>
        <taxon>Bacteria</taxon>
        <taxon>Bacillati</taxon>
        <taxon>Bacillota</taxon>
        <taxon>Bacilli</taxon>
        <taxon>Lactobacillales</taxon>
        <taxon>Enterococcaceae</taxon>
        <taxon>Vagococcus</taxon>
    </lineage>
</organism>
<gene>
    <name evidence="11" type="ORF">CBF32_10170</name>
    <name evidence="10" type="ORF">HED35_09155</name>
</gene>
<evidence type="ECO:0000256" key="4">
    <source>
        <dbReference type="ARBA" id="ARBA00022692"/>
    </source>
</evidence>
<dbReference type="GO" id="GO:0043190">
    <property type="term" value="C:ATP-binding cassette (ABC) transporter complex"/>
    <property type="evidence" value="ECO:0007669"/>
    <property type="project" value="InterPro"/>
</dbReference>
<dbReference type="Proteomes" id="UP000521358">
    <property type="component" value="Unassembled WGS sequence"/>
</dbReference>
<keyword evidence="4 8" id="KW-0812">Transmembrane</keyword>
<feature type="transmembrane region" description="Helical" evidence="8">
    <location>
        <begin position="51"/>
        <end position="74"/>
    </location>
</feature>
<evidence type="ECO:0000256" key="3">
    <source>
        <dbReference type="ARBA" id="ARBA00022475"/>
    </source>
</evidence>
<dbReference type="Pfam" id="PF00528">
    <property type="entry name" value="BPD_transp_1"/>
    <property type="match status" value="1"/>
</dbReference>
<dbReference type="Proteomes" id="UP000288197">
    <property type="component" value="Unassembled WGS sequence"/>
</dbReference>
<dbReference type="GeneID" id="63147028"/>
<evidence type="ECO:0000313" key="12">
    <source>
        <dbReference type="Proteomes" id="UP000288197"/>
    </source>
</evidence>
<dbReference type="GO" id="GO:0006865">
    <property type="term" value="P:amino acid transport"/>
    <property type="evidence" value="ECO:0007669"/>
    <property type="project" value="UniProtKB-KW"/>
</dbReference>
<reference evidence="11 12" key="1">
    <citation type="submission" date="2017-05" db="EMBL/GenBank/DDBJ databases">
        <title>Vagococcus spp. assemblies.</title>
        <authorList>
            <person name="Gulvik C.A."/>
        </authorList>
    </citation>
    <scope>NUCLEOTIDE SEQUENCE [LARGE SCALE GENOMIC DNA]</scope>
    <source>
        <strain evidence="11 12">NCFB 2497</strain>
    </source>
</reference>
<dbReference type="PANTHER" id="PTHR30614:SF0">
    <property type="entry name" value="L-CYSTINE TRANSPORT SYSTEM PERMEASE PROTEIN TCYL"/>
    <property type="match status" value="1"/>
</dbReference>
<dbReference type="PROSITE" id="PS50928">
    <property type="entry name" value="ABC_TM1"/>
    <property type="match status" value="1"/>
</dbReference>
<comment type="caution">
    <text evidence="11">The sequence shown here is derived from an EMBL/GenBank/DDBJ whole genome shotgun (WGS) entry which is preliminary data.</text>
</comment>
<dbReference type="NCBIfam" id="TIGR01726">
    <property type="entry name" value="HEQRo_perm_3TM"/>
    <property type="match status" value="1"/>
</dbReference>
<feature type="domain" description="ABC transmembrane type-1" evidence="9">
    <location>
        <begin position="15"/>
        <end position="203"/>
    </location>
</feature>
<keyword evidence="7 8" id="KW-0472">Membrane</keyword>
<dbReference type="InterPro" id="IPR000515">
    <property type="entry name" value="MetI-like"/>
</dbReference>
<dbReference type="InterPro" id="IPR043429">
    <property type="entry name" value="ArtM/GltK/GlnP/TcyL/YhdX-like"/>
</dbReference>
<dbReference type="SUPFAM" id="SSF161098">
    <property type="entry name" value="MetI-like"/>
    <property type="match status" value="1"/>
</dbReference>
<evidence type="ECO:0000256" key="5">
    <source>
        <dbReference type="ARBA" id="ARBA00022970"/>
    </source>
</evidence>
<proteinExistence type="inferred from homology"/>
<evidence type="ECO:0000256" key="2">
    <source>
        <dbReference type="ARBA" id="ARBA00022448"/>
    </source>
</evidence>
<dbReference type="InterPro" id="IPR035906">
    <property type="entry name" value="MetI-like_sf"/>
</dbReference>
<accession>A0A369AS88</accession>